<dbReference type="InterPro" id="IPR036812">
    <property type="entry name" value="NAD(P)_OxRdtase_dom_sf"/>
</dbReference>
<dbReference type="RefSeq" id="WP_202766132.1">
    <property type="nucleotide sequence ID" value="NZ_JAESWA010000015.1"/>
</dbReference>
<organism evidence="8 9">
    <name type="scientific">Clostridium paridis</name>
    <dbReference type="NCBI Taxonomy" id="2803863"/>
    <lineage>
        <taxon>Bacteria</taxon>
        <taxon>Bacillati</taxon>
        <taxon>Bacillota</taxon>
        <taxon>Clostridia</taxon>
        <taxon>Eubacteriales</taxon>
        <taxon>Clostridiaceae</taxon>
        <taxon>Clostridium</taxon>
    </lineage>
</organism>
<dbReference type="PROSITE" id="PS00798">
    <property type="entry name" value="ALDOKETO_REDUCTASE_1"/>
    <property type="match status" value="1"/>
</dbReference>
<keyword evidence="2" id="KW-0521">NADP</keyword>
<dbReference type="FunFam" id="3.20.20.100:FF:000015">
    <property type="entry name" value="Oxidoreductase, aldo/keto reductase family"/>
    <property type="match status" value="1"/>
</dbReference>
<feature type="domain" description="NADP-dependent oxidoreductase" evidence="7">
    <location>
        <begin position="19"/>
        <end position="262"/>
    </location>
</feature>
<evidence type="ECO:0000256" key="4">
    <source>
        <dbReference type="PIRSR" id="PIRSR000097-1"/>
    </source>
</evidence>
<comment type="caution">
    <text evidence="8">The sequence shown here is derived from an EMBL/GenBank/DDBJ whole genome shotgun (WGS) entry which is preliminary data.</text>
</comment>
<gene>
    <name evidence="8" type="ORF">JK634_02955</name>
</gene>
<proteinExistence type="inferred from homology"/>
<dbReference type="SUPFAM" id="SSF51430">
    <property type="entry name" value="NAD(P)-linked oxidoreductase"/>
    <property type="match status" value="1"/>
</dbReference>
<evidence type="ECO:0000259" key="7">
    <source>
        <dbReference type="Pfam" id="PF00248"/>
    </source>
</evidence>
<keyword evidence="9" id="KW-1185">Reference proteome</keyword>
<protein>
    <submittedName>
        <fullName evidence="8">Aldo/keto reductase</fullName>
    </submittedName>
</protein>
<evidence type="ECO:0000256" key="3">
    <source>
        <dbReference type="ARBA" id="ARBA00023002"/>
    </source>
</evidence>
<feature type="binding site" evidence="5">
    <location>
        <position position="111"/>
    </location>
    <ligand>
        <name>substrate</name>
    </ligand>
</feature>
<dbReference type="InterPro" id="IPR023210">
    <property type="entry name" value="NADP_OxRdtase_dom"/>
</dbReference>
<dbReference type="InterPro" id="IPR020471">
    <property type="entry name" value="AKR"/>
</dbReference>
<dbReference type="EMBL" id="JAESWA010000015">
    <property type="protein sequence ID" value="MBL4930751.1"/>
    <property type="molecule type" value="Genomic_DNA"/>
</dbReference>
<keyword evidence="3" id="KW-0560">Oxidoreductase</keyword>
<accession>A0A937FFS1</accession>
<dbReference type="Gene3D" id="3.20.20.100">
    <property type="entry name" value="NADP-dependent oxidoreductase domain"/>
    <property type="match status" value="1"/>
</dbReference>
<reference evidence="8" key="1">
    <citation type="submission" date="2021-01" db="EMBL/GenBank/DDBJ databases">
        <title>Genome public.</title>
        <authorList>
            <person name="Liu C."/>
            <person name="Sun Q."/>
        </authorList>
    </citation>
    <scope>NUCLEOTIDE SEQUENCE</scope>
    <source>
        <strain evidence="8">YIM B02565</strain>
    </source>
</reference>
<evidence type="ECO:0000256" key="1">
    <source>
        <dbReference type="ARBA" id="ARBA00007905"/>
    </source>
</evidence>
<dbReference type="PANTHER" id="PTHR43827:SF3">
    <property type="entry name" value="NADP-DEPENDENT OXIDOREDUCTASE DOMAIN-CONTAINING PROTEIN"/>
    <property type="match status" value="1"/>
</dbReference>
<evidence type="ECO:0000313" key="8">
    <source>
        <dbReference type="EMBL" id="MBL4930751.1"/>
    </source>
</evidence>
<evidence type="ECO:0000256" key="2">
    <source>
        <dbReference type="ARBA" id="ARBA00022857"/>
    </source>
</evidence>
<name>A0A937FFS1_9CLOT</name>
<dbReference type="PROSITE" id="PS00062">
    <property type="entry name" value="ALDOKETO_REDUCTASE_2"/>
    <property type="match status" value="1"/>
</dbReference>
<dbReference type="InterPro" id="IPR018170">
    <property type="entry name" value="Aldo/ket_reductase_CS"/>
</dbReference>
<evidence type="ECO:0000256" key="5">
    <source>
        <dbReference type="PIRSR" id="PIRSR000097-2"/>
    </source>
</evidence>
<feature type="site" description="Lowers pKa of active site Tyr" evidence="6">
    <location>
        <position position="78"/>
    </location>
</feature>
<evidence type="ECO:0000313" key="9">
    <source>
        <dbReference type="Proteomes" id="UP000623681"/>
    </source>
</evidence>
<dbReference type="PRINTS" id="PR00069">
    <property type="entry name" value="ALDKETRDTASE"/>
</dbReference>
<dbReference type="Pfam" id="PF00248">
    <property type="entry name" value="Aldo_ket_red"/>
    <property type="match status" value="1"/>
</dbReference>
<feature type="active site" description="Proton donor" evidence="4">
    <location>
        <position position="53"/>
    </location>
</feature>
<sequence length="276" mass="31763">MSVENEGVKLNNDVIIPQIGFGTFKIPDGIQTLEAVREALDFGYRHVDTAAVYENEESAGVAVKESGLKREEIFITSKLWVSDFGYDEALKAFEKTMNKLKLDYLDLYLLHWPRAYEVNKNTWKALERLYDEKVIKSIGVSNFKVHHLEELLKNANIVPAINQVELHPTFQPIDIIAFCKKYDIKIEAYYPFAHGETINDERLKVLASKYNKSVAQLVLRWHLEKGYIPLPKSTNKEHIQSNLNIFDFAISNEDIEFIDKLNTGVRRGVDPDKTPF</sequence>
<comment type="similarity">
    <text evidence="1">Belongs to the aldo/keto reductase family.</text>
</comment>
<dbReference type="Proteomes" id="UP000623681">
    <property type="component" value="Unassembled WGS sequence"/>
</dbReference>
<dbReference type="PANTHER" id="PTHR43827">
    <property type="entry name" value="2,5-DIKETO-D-GLUCONIC ACID REDUCTASE"/>
    <property type="match status" value="1"/>
</dbReference>
<evidence type="ECO:0000256" key="6">
    <source>
        <dbReference type="PIRSR" id="PIRSR000097-3"/>
    </source>
</evidence>
<dbReference type="PIRSF" id="PIRSF000097">
    <property type="entry name" value="AKR"/>
    <property type="match status" value="1"/>
</dbReference>
<dbReference type="GO" id="GO:0016616">
    <property type="term" value="F:oxidoreductase activity, acting on the CH-OH group of donors, NAD or NADP as acceptor"/>
    <property type="evidence" value="ECO:0007669"/>
    <property type="project" value="UniProtKB-ARBA"/>
</dbReference>
<dbReference type="AlphaFoldDB" id="A0A937FFS1"/>